<dbReference type="InterPro" id="IPR029063">
    <property type="entry name" value="SAM-dependent_MTases_sf"/>
</dbReference>
<evidence type="ECO:0000313" key="2">
    <source>
        <dbReference type="EMBL" id="KAL3077293.1"/>
    </source>
</evidence>
<dbReference type="PANTHER" id="PTHR12890:SF0">
    <property type="entry name" value="PROTEIN-L-HISTIDINE N-PROS-METHYLTRANSFERASE"/>
    <property type="match status" value="1"/>
</dbReference>
<accession>A0ABD2IDC1</accession>
<evidence type="ECO:0000256" key="1">
    <source>
        <dbReference type="SAM" id="Phobius"/>
    </source>
</evidence>
<evidence type="ECO:0008006" key="4">
    <source>
        <dbReference type="Google" id="ProtNLM"/>
    </source>
</evidence>
<dbReference type="PANTHER" id="PTHR12890">
    <property type="entry name" value="DREV PROTEIN"/>
    <property type="match status" value="1"/>
</dbReference>
<dbReference type="Pfam" id="PF05219">
    <property type="entry name" value="DREV"/>
    <property type="match status" value="1"/>
</dbReference>
<dbReference type="Proteomes" id="UP001620645">
    <property type="component" value="Unassembled WGS sequence"/>
</dbReference>
<dbReference type="EMBL" id="JBICCN010000327">
    <property type="protein sequence ID" value="KAL3077293.1"/>
    <property type="molecule type" value="Genomic_DNA"/>
</dbReference>
<keyword evidence="1" id="KW-1133">Transmembrane helix</keyword>
<name>A0ABD2IDC1_HETSC</name>
<comment type="caution">
    <text evidence="2">The sequence shown here is derived from an EMBL/GenBank/DDBJ whole genome shotgun (WGS) entry which is preliminary data.</text>
</comment>
<reference evidence="2 3" key="1">
    <citation type="submission" date="2024-10" db="EMBL/GenBank/DDBJ databases">
        <authorList>
            <person name="Kim D."/>
        </authorList>
    </citation>
    <scope>NUCLEOTIDE SEQUENCE [LARGE SCALE GENOMIC DNA]</scope>
    <source>
        <strain evidence="2">Taebaek</strain>
    </source>
</reference>
<dbReference type="SUPFAM" id="SSF53335">
    <property type="entry name" value="S-adenosyl-L-methionine-dependent methyltransferases"/>
    <property type="match status" value="1"/>
</dbReference>
<sequence>MWRQKRLVRILVEKDELDRKLFSTEQICNWYSVDHCQLGGEARNRFLSLQMDEETNEFLSASLIISNSFCLQVYYSLFASLLSVFLAKTSINGLLHRGRMFIFSHSHLKVFLAIPDDWSPIGRQLLDIGAGDGAVTAKFASFFASICVVEASKVMEWRLARRGFTVLPMDKWQRSGPYSLITALNLLDRHHHNCPILLSVVLPIRQFVEFDDKIVSAGRKLPASDIPTKGTTFEAQVNSMIQNVLEPNGFEVIRWTKLPYLCEGDLSRAYYVLDDAVFLLNAMPYHTHGEPTILEYGAEKVPELECQTQLGLKVIFGADHEYAFVSFGFSLNKL</sequence>
<keyword evidence="1" id="KW-0812">Transmembrane</keyword>
<evidence type="ECO:0000313" key="3">
    <source>
        <dbReference type="Proteomes" id="UP001620645"/>
    </source>
</evidence>
<dbReference type="InterPro" id="IPR007884">
    <property type="entry name" value="METL9"/>
</dbReference>
<feature type="transmembrane region" description="Helical" evidence="1">
    <location>
        <begin position="73"/>
        <end position="95"/>
    </location>
</feature>
<gene>
    <name evidence="2" type="ORF">niasHS_013282</name>
</gene>
<keyword evidence="3" id="KW-1185">Reference proteome</keyword>
<protein>
    <recommendedName>
        <fullName evidence="4">DREV methyltransferase</fullName>
    </recommendedName>
</protein>
<organism evidence="2 3">
    <name type="scientific">Heterodera schachtii</name>
    <name type="common">Sugarbeet cyst nematode worm</name>
    <name type="synonym">Tylenchus schachtii</name>
    <dbReference type="NCBI Taxonomy" id="97005"/>
    <lineage>
        <taxon>Eukaryota</taxon>
        <taxon>Metazoa</taxon>
        <taxon>Ecdysozoa</taxon>
        <taxon>Nematoda</taxon>
        <taxon>Chromadorea</taxon>
        <taxon>Rhabditida</taxon>
        <taxon>Tylenchina</taxon>
        <taxon>Tylenchomorpha</taxon>
        <taxon>Tylenchoidea</taxon>
        <taxon>Heteroderidae</taxon>
        <taxon>Heteroderinae</taxon>
        <taxon>Heterodera</taxon>
    </lineage>
</organism>
<dbReference type="AlphaFoldDB" id="A0ABD2IDC1"/>
<proteinExistence type="predicted"/>
<keyword evidence="1" id="KW-0472">Membrane</keyword>